<keyword evidence="7" id="KW-0325">Glycoprotein</keyword>
<keyword evidence="9" id="KW-0732">Signal</keyword>
<dbReference type="InterPro" id="IPR001774">
    <property type="entry name" value="DSL"/>
</dbReference>
<evidence type="ECO:0000256" key="2">
    <source>
        <dbReference type="ARBA" id="ARBA00022536"/>
    </source>
</evidence>
<dbReference type="InterPro" id="IPR011651">
    <property type="entry name" value="Notch_ligand_N"/>
</dbReference>
<evidence type="ECO:0000256" key="6">
    <source>
        <dbReference type="ARBA" id="ARBA00023157"/>
    </source>
</evidence>
<dbReference type="Pfam" id="PF07657">
    <property type="entry name" value="MNNL"/>
    <property type="match status" value="1"/>
</dbReference>
<name>K1PXU0_MAGGI</name>
<evidence type="ECO:0000256" key="9">
    <source>
        <dbReference type="RuleBase" id="RU280815"/>
    </source>
</evidence>
<evidence type="ECO:0000256" key="1">
    <source>
        <dbReference type="ARBA" id="ARBA00022473"/>
    </source>
</evidence>
<evidence type="ECO:0000313" key="10">
    <source>
        <dbReference type="EMBL" id="EKC23919.1"/>
    </source>
</evidence>
<dbReference type="HOGENOM" id="CLU_799860_0_0_1"/>
<evidence type="ECO:0000256" key="4">
    <source>
        <dbReference type="ARBA" id="ARBA00022737"/>
    </source>
</evidence>
<organism evidence="10">
    <name type="scientific">Magallana gigas</name>
    <name type="common">Pacific oyster</name>
    <name type="synonym">Crassostrea gigas</name>
    <dbReference type="NCBI Taxonomy" id="29159"/>
    <lineage>
        <taxon>Eukaryota</taxon>
        <taxon>Metazoa</taxon>
        <taxon>Spiralia</taxon>
        <taxon>Lophotrochozoa</taxon>
        <taxon>Mollusca</taxon>
        <taxon>Bivalvia</taxon>
        <taxon>Autobranchia</taxon>
        <taxon>Pteriomorphia</taxon>
        <taxon>Ostreida</taxon>
        <taxon>Ostreoidea</taxon>
        <taxon>Ostreidae</taxon>
        <taxon>Magallana</taxon>
    </lineage>
</organism>
<dbReference type="PROSITE" id="PS51051">
    <property type="entry name" value="DSL"/>
    <property type="match status" value="1"/>
</dbReference>
<keyword evidence="3 9" id="KW-0812">Transmembrane</keyword>
<comment type="function">
    <text evidence="9">Putative Notch ligand involved in the mediation of Notch signaling.</text>
</comment>
<evidence type="ECO:0000256" key="5">
    <source>
        <dbReference type="ARBA" id="ARBA00022989"/>
    </source>
</evidence>
<evidence type="ECO:0000256" key="3">
    <source>
        <dbReference type="ARBA" id="ARBA00022692"/>
    </source>
</evidence>
<dbReference type="AlphaFoldDB" id="K1PXU0"/>
<comment type="caution">
    <text evidence="8">Lacks conserved residue(s) required for the propagation of feature annotation.</text>
</comment>
<feature type="disulfide bond" evidence="8">
    <location>
        <begin position="251"/>
        <end position="260"/>
    </location>
</feature>
<dbReference type="Pfam" id="PF01414">
    <property type="entry name" value="DSL"/>
    <property type="match status" value="1"/>
</dbReference>
<evidence type="ECO:0000256" key="8">
    <source>
        <dbReference type="PROSITE-ProRule" id="PRU00377"/>
    </source>
</evidence>
<accession>K1PXU0</accession>
<keyword evidence="4 9" id="KW-0677">Repeat</keyword>
<keyword evidence="9" id="KW-0472">Membrane</keyword>
<dbReference type="SMART" id="SM00051">
    <property type="entry name" value="DSL"/>
    <property type="match status" value="1"/>
</dbReference>
<sequence length="347" mass="39294">MQRTNGTTLEQHKFGPIFQMRVHNVVAASSTESYYLFAAHPPDIDCIDLDTPVNRPLDISLLWVTQPVDYRCNYECRVCFINDRVLKFCSGKSVVNLVVESTGKLTIKLYSYDNVQGTTYDGECCDSDVKKCLLDKCDLKFDICVGKHIDGSYDCTYGTKQVISPPDMNSIEFTDVFNFAITNSLKEDLFIRVNVTDQDSEEATDLVDAFHFKYSRTAFFNSSLAEYMDYFIRGERKNNPTRLNFSLASYCDQNYYGEDCSINCVPEDFGCNGHYRCGADGAKICLPGWKGPNCDIQIPGGEGDCSFYKGTCTFQESEGLMEILQSYCQAYGRDLISAQMGLYKQYR</sequence>
<dbReference type="EMBL" id="JH818410">
    <property type="protein sequence ID" value="EKC23919.1"/>
    <property type="molecule type" value="Genomic_DNA"/>
</dbReference>
<proteinExistence type="predicted"/>
<dbReference type="GO" id="GO:0016020">
    <property type="term" value="C:membrane"/>
    <property type="evidence" value="ECO:0007669"/>
    <property type="project" value="UniProtKB-SubCell"/>
</dbReference>
<feature type="disulfide bond" evidence="8">
    <location>
        <begin position="285"/>
        <end position="294"/>
    </location>
</feature>
<comment type="subcellular location">
    <subcellularLocation>
        <location evidence="9">Membrane</location>
        <topology evidence="9">Single-pass type I membrane protein</topology>
    </subcellularLocation>
</comment>
<evidence type="ECO:0000256" key="7">
    <source>
        <dbReference type="ARBA" id="ARBA00023180"/>
    </source>
</evidence>
<keyword evidence="2 9" id="KW-0245">EGF-like domain</keyword>
<keyword evidence="5 9" id="KW-1133">Transmembrane helix</keyword>
<reference evidence="10" key="1">
    <citation type="journal article" date="2012" name="Nature">
        <title>The oyster genome reveals stress adaptation and complexity of shell formation.</title>
        <authorList>
            <person name="Zhang G."/>
            <person name="Fang X."/>
            <person name="Guo X."/>
            <person name="Li L."/>
            <person name="Luo R."/>
            <person name="Xu F."/>
            <person name="Yang P."/>
            <person name="Zhang L."/>
            <person name="Wang X."/>
            <person name="Qi H."/>
            <person name="Xiong Z."/>
            <person name="Que H."/>
            <person name="Xie Y."/>
            <person name="Holland P.W."/>
            <person name="Paps J."/>
            <person name="Zhu Y."/>
            <person name="Wu F."/>
            <person name="Chen Y."/>
            <person name="Wang J."/>
            <person name="Peng C."/>
            <person name="Meng J."/>
            <person name="Yang L."/>
            <person name="Liu J."/>
            <person name="Wen B."/>
            <person name="Zhang N."/>
            <person name="Huang Z."/>
            <person name="Zhu Q."/>
            <person name="Feng Y."/>
            <person name="Mount A."/>
            <person name="Hedgecock D."/>
            <person name="Xu Z."/>
            <person name="Liu Y."/>
            <person name="Domazet-Loso T."/>
            <person name="Du Y."/>
            <person name="Sun X."/>
            <person name="Zhang S."/>
            <person name="Liu B."/>
            <person name="Cheng P."/>
            <person name="Jiang X."/>
            <person name="Li J."/>
            <person name="Fan D."/>
            <person name="Wang W."/>
            <person name="Fu W."/>
            <person name="Wang T."/>
            <person name="Wang B."/>
            <person name="Zhang J."/>
            <person name="Peng Z."/>
            <person name="Li Y."/>
            <person name="Li N."/>
            <person name="Wang J."/>
            <person name="Chen M."/>
            <person name="He Y."/>
            <person name="Tan F."/>
            <person name="Song X."/>
            <person name="Zheng Q."/>
            <person name="Huang R."/>
            <person name="Yang H."/>
            <person name="Du X."/>
            <person name="Chen L."/>
            <person name="Yang M."/>
            <person name="Gaffney P.M."/>
            <person name="Wang S."/>
            <person name="Luo L."/>
            <person name="She Z."/>
            <person name="Ming Y."/>
            <person name="Huang W."/>
            <person name="Zhang S."/>
            <person name="Huang B."/>
            <person name="Zhang Y."/>
            <person name="Qu T."/>
            <person name="Ni P."/>
            <person name="Miao G."/>
            <person name="Wang J."/>
            <person name="Wang Q."/>
            <person name="Steinberg C.E."/>
            <person name="Wang H."/>
            <person name="Li N."/>
            <person name="Qian L."/>
            <person name="Zhang G."/>
            <person name="Li Y."/>
            <person name="Yang H."/>
            <person name="Liu X."/>
            <person name="Wang J."/>
            <person name="Yin Y."/>
            <person name="Wang J."/>
        </authorList>
    </citation>
    <scope>NUCLEOTIDE SEQUENCE [LARGE SCALE GENOMIC DNA]</scope>
    <source>
        <strain evidence="10">05x7-T-G4-1.051#20</strain>
    </source>
</reference>
<keyword evidence="6 8" id="KW-1015">Disulfide bond</keyword>
<protein>
    <recommendedName>
        <fullName evidence="9">Delta-like protein</fullName>
    </recommendedName>
</protein>
<dbReference type="GO" id="GO:0007219">
    <property type="term" value="P:Notch signaling pathway"/>
    <property type="evidence" value="ECO:0007669"/>
    <property type="project" value="InterPro"/>
</dbReference>
<dbReference type="Gene3D" id="2.10.25.140">
    <property type="match status" value="1"/>
</dbReference>
<keyword evidence="1 9" id="KW-0217">Developmental protein</keyword>
<dbReference type="InParanoid" id="K1PXU0"/>
<dbReference type="Gene3D" id="2.60.40.3510">
    <property type="match status" value="1"/>
</dbReference>
<gene>
    <name evidence="10" type="ORF">CGI_10003457</name>
</gene>